<name>A0A0S4LTS9_9BACT</name>
<reference evidence="2 3" key="1">
    <citation type="submission" date="2015-10" db="EMBL/GenBank/DDBJ databases">
        <authorList>
            <person name="Gilbert D.G."/>
        </authorList>
    </citation>
    <scope>NUCLEOTIDE SEQUENCE [LARGE SCALE GENOMIC DNA]</scope>
    <source>
        <strain evidence="2">COMA1</strain>
    </source>
</reference>
<sequence>MSSSALSGSSNGSSMPRKIQPGGRPLASFRSNLEKLSGEAIPSLMDMESGKLVGAVLPMSEQAQIQMRNSIEVIEYLLNQEQVIWS</sequence>
<dbReference type="AlphaFoldDB" id="A0A0S4LTS9"/>
<feature type="compositionally biased region" description="Low complexity" evidence="1">
    <location>
        <begin position="1"/>
        <end position="14"/>
    </location>
</feature>
<dbReference type="EMBL" id="CZQA01000013">
    <property type="protein sequence ID" value="CUS39286.1"/>
    <property type="molecule type" value="Genomic_DNA"/>
</dbReference>
<dbReference type="STRING" id="1742972.COMA1_70129"/>
<evidence type="ECO:0000313" key="2">
    <source>
        <dbReference type="EMBL" id="CUS39286.1"/>
    </source>
</evidence>
<evidence type="ECO:0000313" key="3">
    <source>
        <dbReference type="Proteomes" id="UP000199032"/>
    </source>
</evidence>
<accession>A0A0S4LTS9</accession>
<gene>
    <name evidence="2" type="ORF">COMA1_70129</name>
</gene>
<feature type="region of interest" description="Disordered" evidence="1">
    <location>
        <begin position="1"/>
        <end position="28"/>
    </location>
</feature>
<protein>
    <submittedName>
        <fullName evidence="2">Uncharacterized protein</fullName>
    </submittedName>
</protein>
<dbReference type="Proteomes" id="UP000199032">
    <property type="component" value="Unassembled WGS sequence"/>
</dbReference>
<evidence type="ECO:0000256" key="1">
    <source>
        <dbReference type="SAM" id="MobiDB-lite"/>
    </source>
</evidence>
<proteinExistence type="predicted"/>
<organism evidence="2 3">
    <name type="scientific">Candidatus Nitrospira nitrosa</name>
    <dbReference type="NCBI Taxonomy" id="1742972"/>
    <lineage>
        <taxon>Bacteria</taxon>
        <taxon>Pseudomonadati</taxon>
        <taxon>Nitrospirota</taxon>
        <taxon>Nitrospiria</taxon>
        <taxon>Nitrospirales</taxon>
        <taxon>Nitrospiraceae</taxon>
        <taxon>Nitrospira</taxon>
    </lineage>
</organism>
<keyword evidence="3" id="KW-1185">Reference proteome</keyword>